<evidence type="ECO:0000259" key="1">
    <source>
        <dbReference type="PROSITE" id="PS50006"/>
    </source>
</evidence>
<dbReference type="InterPro" id="IPR000591">
    <property type="entry name" value="DEP_dom"/>
</dbReference>
<feature type="domain" description="FHA" evidence="1">
    <location>
        <begin position="31"/>
        <end position="89"/>
    </location>
</feature>
<dbReference type="InterPro" id="IPR036388">
    <property type="entry name" value="WH-like_DNA-bd_sf"/>
</dbReference>
<accession>A0ABT0C8Z8</accession>
<dbReference type="Pfam" id="PF00610">
    <property type="entry name" value="DEP"/>
    <property type="match status" value="1"/>
</dbReference>
<dbReference type="SUPFAM" id="SSF46785">
    <property type="entry name" value="Winged helix' DNA-binding domain"/>
    <property type="match status" value="1"/>
</dbReference>
<evidence type="ECO:0000313" key="3">
    <source>
        <dbReference type="EMBL" id="MCJ2542263.1"/>
    </source>
</evidence>
<dbReference type="EMBL" id="JAFIRA010000008">
    <property type="protein sequence ID" value="MCJ2542263.1"/>
    <property type="molecule type" value="Genomic_DNA"/>
</dbReference>
<reference evidence="3" key="1">
    <citation type="submission" date="2021-02" db="EMBL/GenBank/DDBJ databases">
        <title>The CRISPR/cas machinery reduction and long-range gene transfer in the hot spring cyanobacterium Synechococcus.</title>
        <authorList>
            <person name="Dvorak P."/>
            <person name="Jahodarova E."/>
            <person name="Hasler P."/>
            <person name="Poulickova A."/>
        </authorList>
    </citation>
    <scope>NUCLEOTIDE SEQUENCE</scope>
    <source>
        <strain evidence="3">Rupite</strain>
    </source>
</reference>
<proteinExistence type="predicted"/>
<dbReference type="InterPro" id="IPR008984">
    <property type="entry name" value="SMAD_FHA_dom_sf"/>
</dbReference>
<dbReference type="SMART" id="SM00240">
    <property type="entry name" value="FHA"/>
    <property type="match status" value="1"/>
</dbReference>
<dbReference type="PROSITE" id="PS50006">
    <property type="entry name" value="FHA_DOMAIN"/>
    <property type="match status" value="1"/>
</dbReference>
<gene>
    <name evidence="3" type="ORF">JX360_04975</name>
</gene>
<dbReference type="Pfam" id="PF00498">
    <property type="entry name" value="FHA"/>
    <property type="match status" value="1"/>
</dbReference>
<protein>
    <submittedName>
        <fullName evidence="3">FHA domain-containing protein</fullName>
    </submittedName>
</protein>
<feature type="domain" description="DEP" evidence="2">
    <location>
        <begin position="249"/>
        <end position="322"/>
    </location>
</feature>
<dbReference type="SUPFAM" id="SSF49879">
    <property type="entry name" value="SMAD/FHA domain"/>
    <property type="match status" value="1"/>
</dbReference>
<dbReference type="Proteomes" id="UP000830835">
    <property type="component" value="Unassembled WGS sequence"/>
</dbReference>
<dbReference type="RefSeq" id="WP_244349496.1">
    <property type="nucleotide sequence ID" value="NZ_JAFIRA010000008.1"/>
</dbReference>
<evidence type="ECO:0000313" key="4">
    <source>
        <dbReference type="Proteomes" id="UP000830835"/>
    </source>
</evidence>
<dbReference type="InterPro" id="IPR036390">
    <property type="entry name" value="WH_DNA-bd_sf"/>
</dbReference>
<name>A0ABT0C8Z8_THEVL</name>
<evidence type="ECO:0000259" key="2">
    <source>
        <dbReference type="PROSITE" id="PS50186"/>
    </source>
</evidence>
<dbReference type="CDD" id="cd04371">
    <property type="entry name" value="DEP"/>
    <property type="match status" value="1"/>
</dbReference>
<dbReference type="PANTHER" id="PTHR46361:SF3">
    <property type="entry name" value="ELECTRON CARRIER_ PROTEIN DISULFIDE OXIDOREDUCTASE"/>
    <property type="match status" value="1"/>
</dbReference>
<dbReference type="SMART" id="SM00049">
    <property type="entry name" value="DEP"/>
    <property type="match status" value="1"/>
</dbReference>
<sequence>MTGSGSPQLRHVLVLDDPQGRRALILDAATYSLGRDPQNSIPLQSSSISRQHALLLRVPASSGYRYRILDGNAEGKRSTNGIRLNGIPCTSQDLEDGDLIEFGPDTKARYYRREMTEEEIGRYAESLEYRSIKASTVSLKSTDLFGDKRDRVLLLQPREYQRSGVLRPGIPHPVLGLIFQNQCYYCERLLGTDLEEAIEQCRSRLEHPLEEREFCLLVQDDYGYRLALHQPQLVAVAYDSFLATTCQQMRRDIRVEDRRWRLRKFEKCFVGSDAVTWLAGHFQISRPEAVQVGQECLQRRLFLHVLEEQNFADEGYYYRFREDGGPEERVVG</sequence>
<dbReference type="PANTHER" id="PTHR46361">
    <property type="entry name" value="ELECTRON CARRIER/ PROTEIN DISULFIDE OXIDOREDUCTASE"/>
    <property type="match status" value="1"/>
</dbReference>
<dbReference type="Gene3D" id="1.10.10.10">
    <property type="entry name" value="Winged helix-like DNA-binding domain superfamily/Winged helix DNA-binding domain"/>
    <property type="match status" value="1"/>
</dbReference>
<comment type="caution">
    <text evidence="3">The sequence shown here is derived from an EMBL/GenBank/DDBJ whole genome shotgun (WGS) entry which is preliminary data.</text>
</comment>
<organism evidence="3 4">
    <name type="scientific">Thermostichus vulcanus str. 'Rupite'</name>
    <dbReference type="NCBI Taxonomy" id="2813851"/>
    <lineage>
        <taxon>Bacteria</taxon>
        <taxon>Bacillati</taxon>
        <taxon>Cyanobacteriota</taxon>
        <taxon>Cyanophyceae</taxon>
        <taxon>Thermostichales</taxon>
        <taxon>Thermostichaceae</taxon>
        <taxon>Thermostichus</taxon>
    </lineage>
</organism>
<dbReference type="Gene3D" id="2.60.200.20">
    <property type="match status" value="1"/>
</dbReference>
<dbReference type="InterPro" id="IPR000253">
    <property type="entry name" value="FHA_dom"/>
</dbReference>
<dbReference type="PROSITE" id="PS50186">
    <property type="entry name" value="DEP"/>
    <property type="match status" value="1"/>
</dbReference>
<keyword evidence="4" id="KW-1185">Reference proteome</keyword>